<dbReference type="Proteomes" id="UP000604046">
    <property type="component" value="Unassembled WGS sequence"/>
</dbReference>
<accession>A0A812NU46</accession>
<feature type="compositionally biased region" description="Basic and acidic residues" evidence="1">
    <location>
        <begin position="24"/>
        <end position="37"/>
    </location>
</feature>
<gene>
    <name evidence="2" type="ORF">SNAT2548_LOCUS17361</name>
</gene>
<protein>
    <submittedName>
        <fullName evidence="2">Uncharacterized protein</fullName>
    </submittedName>
</protein>
<feature type="compositionally biased region" description="Gly residues" evidence="1">
    <location>
        <begin position="60"/>
        <end position="77"/>
    </location>
</feature>
<name>A0A812NU46_9DINO</name>
<dbReference type="AlphaFoldDB" id="A0A812NU46"/>
<evidence type="ECO:0000313" key="2">
    <source>
        <dbReference type="EMBL" id="CAE7331938.1"/>
    </source>
</evidence>
<feature type="compositionally biased region" description="Gly residues" evidence="1">
    <location>
        <begin position="100"/>
        <end position="117"/>
    </location>
</feature>
<keyword evidence="3" id="KW-1185">Reference proteome</keyword>
<evidence type="ECO:0000313" key="3">
    <source>
        <dbReference type="Proteomes" id="UP000604046"/>
    </source>
</evidence>
<dbReference type="EMBL" id="CAJNDS010002109">
    <property type="protein sequence ID" value="CAE7331938.1"/>
    <property type="molecule type" value="Genomic_DNA"/>
</dbReference>
<feature type="region of interest" description="Disordered" evidence="1">
    <location>
        <begin position="24"/>
        <end position="80"/>
    </location>
</feature>
<proteinExistence type="predicted"/>
<evidence type="ECO:0000256" key="1">
    <source>
        <dbReference type="SAM" id="MobiDB-lite"/>
    </source>
</evidence>
<organism evidence="2 3">
    <name type="scientific">Symbiodinium natans</name>
    <dbReference type="NCBI Taxonomy" id="878477"/>
    <lineage>
        <taxon>Eukaryota</taxon>
        <taxon>Sar</taxon>
        <taxon>Alveolata</taxon>
        <taxon>Dinophyceae</taxon>
        <taxon>Suessiales</taxon>
        <taxon>Symbiodiniaceae</taxon>
        <taxon>Symbiodinium</taxon>
    </lineage>
</organism>
<feature type="region of interest" description="Disordered" evidence="1">
    <location>
        <begin position="96"/>
        <end position="127"/>
    </location>
</feature>
<reference evidence="2" key="1">
    <citation type="submission" date="2021-02" db="EMBL/GenBank/DDBJ databases">
        <authorList>
            <person name="Dougan E. K."/>
            <person name="Rhodes N."/>
            <person name="Thang M."/>
            <person name="Chan C."/>
        </authorList>
    </citation>
    <scope>NUCLEOTIDE SEQUENCE</scope>
</reference>
<comment type="caution">
    <text evidence="2">The sequence shown here is derived from an EMBL/GenBank/DDBJ whole genome shotgun (WGS) entry which is preliminary data.</text>
</comment>
<sequence>MHGLLQEDDEDMARAVEYLTRAAEEADAAKGAGKDAGTDGGEPPWRRDGGPALPGPPRGSAGGGAGGWATRRPGGGVPAAFALKTTAGGTVRAARAAGSTGAGSSAGGSRADGGGAGASSADAGGAGGAGLTTWTDAAGKEHTWRVPEKSKTGAWNKLATLVGLHLAGEQEALKSELDRLASFVPIQPQLAEIQRVWCQEGLEAFYRLGYLAKPKQ</sequence>